<organism evidence="1 2">
    <name type="scientific">Romanomermis culicivorax</name>
    <name type="common">Nematode worm</name>
    <dbReference type="NCBI Taxonomy" id="13658"/>
    <lineage>
        <taxon>Eukaryota</taxon>
        <taxon>Metazoa</taxon>
        <taxon>Ecdysozoa</taxon>
        <taxon>Nematoda</taxon>
        <taxon>Enoplea</taxon>
        <taxon>Dorylaimia</taxon>
        <taxon>Mermithida</taxon>
        <taxon>Mermithoidea</taxon>
        <taxon>Mermithidae</taxon>
        <taxon>Romanomermis</taxon>
    </lineage>
</organism>
<evidence type="ECO:0000313" key="2">
    <source>
        <dbReference type="WBParaSite" id="nRc.2.0.1.t04912-RA"/>
    </source>
</evidence>
<proteinExistence type="predicted"/>
<dbReference type="WBParaSite" id="nRc.2.0.1.t04912-RA">
    <property type="protein sequence ID" value="nRc.2.0.1.t04912-RA"/>
    <property type="gene ID" value="nRc.2.0.1.g04912"/>
</dbReference>
<reference evidence="2" key="1">
    <citation type="submission" date="2022-11" db="UniProtKB">
        <authorList>
            <consortium name="WormBaseParasite"/>
        </authorList>
    </citation>
    <scope>IDENTIFICATION</scope>
</reference>
<accession>A0A915HU33</accession>
<evidence type="ECO:0000313" key="1">
    <source>
        <dbReference type="Proteomes" id="UP000887565"/>
    </source>
</evidence>
<sequence>MTDGNLQPNRTKISLSFKNVVSHSIPLEKAATEDVEAPGLFRKYSVTAKMPLRAVALARRDGRSDLSPKRSPDELGTTHIRDCTSVVLSSSVGKAPLVVRLLFKDVSFRLLVGALEPPSNDSDILNCDIRLLGVKHKVYSNFTGYFTSRGSRDCRAKF</sequence>
<keyword evidence="1" id="KW-1185">Reference proteome</keyword>
<name>A0A915HU33_ROMCU</name>
<protein>
    <submittedName>
        <fullName evidence="2">Uncharacterized protein</fullName>
    </submittedName>
</protein>
<dbReference type="AlphaFoldDB" id="A0A915HU33"/>
<dbReference type="Proteomes" id="UP000887565">
    <property type="component" value="Unplaced"/>
</dbReference>